<accession>A0ABS6S3S4</accession>
<evidence type="ECO:0000313" key="2">
    <source>
        <dbReference type="EMBL" id="MBV6343240.1"/>
    </source>
</evidence>
<proteinExistence type="predicted"/>
<dbReference type="SFLD" id="SFLDS00029">
    <property type="entry name" value="Radical_SAM"/>
    <property type="match status" value="1"/>
</dbReference>
<keyword evidence="3" id="KW-1185">Reference proteome</keyword>
<feature type="domain" description="Radical SAM core" evidence="1">
    <location>
        <begin position="39"/>
        <end position="181"/>
    </location>
</feature>
<organism evidence="2 3">
    <name type="scientific">Candidatus Magnetobacterium casense</name>
    <dbReference type="NCBI Taxonomy" id="1455061"/>
    <lineage>
        <taxon>Bacteria</taxon>
        <taxon>Pseudomonadati</taxon>
        <taxon>Nitrospirota</taxon>
        <taxon>Thermodesulfovibrionia</taxon>
        <taxon>Thermodesulfovibrionales</taxon>
        <taxon>Candidatus Magnetobacteriaceae</taxon>
        <taxon>Candidatus Magnetobacterium</taxon>
    </lineage>
</organism>
<dbReference type="InterPro" id="IPR023867">
    <property type="entry name" value="Sulphatase_maturase_rSAM"/>
</dbReference>
<dbReference type="Proteomes" id="UP001196980">
    <property type="component" value="Unassembled WGS sequence"/>
</dbReference>
<gene>
    <name evidence="2" type="ORF">HWQ67_16805</name>
</gene>
<comment type="caution">
    <text evidence="2">The sequence shown here is derived from an EMBL/GenBank/DDBJ whole genome shotgun (WGS) entry which is preliminary data.</text>
</comment>
<evidence type="ECO:0000313" key="3">
    <source>
        <dbReference type="Proteomes" id="UP001196980"/>
    </source>
</evidence>
<dbReference type="SFLD" id="SFLDG01067">
    <property type="entry name" value="SPASM/twitch_domain_containing"/>
    <property type="match status" value="1"/>
</dbReference>
<sequence length="302" mass="33017">MNRVIINQSLAEIIQDLKMRPTHPPARRHGNARPQFLGIIPTRRCNISCAYCGFGAAHAEEAQMKYSTAVDAIKWLVETAAANGEDTIEIHFFGGEPFLAGDLVDVAVHRGRAEAAKAGLIPRFEAATNGVFNDDRLRFVGEYFDTVVLSFDGVEDVHNLHRPKNAKKGIGSYAEVAKTAYGLGKTGVELCFRTCVSHANVGRLADTSKLFSGSFTPNTVCFETLQPNEESEAARLRPPDPYVFTIEFMQAVTILESAGIKPLYSAADTSVTRDSFCPVGRDAVIVSPDGRLSSCYLPQDEW</sequence>
<dbReference type="PANTHER" id="PTHR43273">
    <property type="entry name" value="ANAEROBIC SULFATASE-MATURATING ENZYME HOMOLOG ASLB-RELATED"/>
    <property type="match status" value="1"/>
</dbReference>
<dbReference type="PANTHER" id="PTHR43273:SF3">
    <property type="entry name" value="ANAEROBIC SULFATASE-MATURATING ENZYME HOMOLOG ASLB-RELATED"/>
    <property type="match status" value="1"/>
</dbReference>
<dbReference type="EMBL" id="JABXWD010000497">
    <property type="protein sequence ID" value="MBV6343240.1"/>
    <property type="molecule type" value="Genomic_DNA"/>
</dbReference>
<feature type="non-terminal residue" evidence="2">
    <location>
        <position position="302"/>
    </location>
</feature>
<name>A0ABS6S3S4_9BACT</name>
<dbReference type="InterPro" id="IPR007197">
    <property type="entry name" value="rSAM"/>
</dbReference>
<dbReference type="Pfam" id="PF04055">
    <property type="entry name" value="Radical_SAM"/>
    <property type="match status" value="1"/>
</dbReference>
<evidence type="ECO:0000259" key="1">
    <source>
        <dbReference type="Pfam" id="PF04055"/>
    </source>
</evidence>
<dbReference type="CDD" id="cd01335">
    <property type="entry name" value="Radical_SAM"/>
    <property type="match status" value="1"/>
</dbReference>
<reference evidence="2 3" key="1">
    <citation type="journal article" date="2020" name="J Geophys Res Biogeosci">
        <title>Magnetotaxis as an Adaptation to Enable Bacterial Shuttling of Microbial Sulfur and Sulfur Cycling Across Aquatic Oxic#Anoxic Interfaces.</title>
        <authorList>
            <person name="Li J."/>
            <person name="Liu P."/>
            <person name="Wang J."/>
            <person name="Roberts A.P."/>
            <person name="Pan Y."/>
        </authorList>
    </citation>
    <scope>NUCLEOTIDE SEQUENCE [LARGE SCALE GENOMIC DNA]</scope>
    <source>
        <strain evidence="2 3">MYR-1_YQ</strain>
    </source>
</reference>
<protein>
    <submittedName>
        <fullName evidence="2">Radical SAM protein</fullName>
    </submittedName>
</protein>